<accession>A0A9P0L5L0</accession>
<organism evidence="1 2">
    <name type="scientific">Acanthoscelides obtectus</name>
    <name type="common">Bean weevil</name>
    <name type="synonym">Bruchus obtectus</name>
    <dbReference type="NCBI Taxonomy" id="200917"/>
    <lineage>
        <taxon>Eukaryota</taxon>
        <taxon>Metazoa</taxon>
        <taxon>Ecdysozoa</taxon>
        <taxon>Arthropoda</taxon>
        <taxon>Hexapoda</taxon>
        <taxon>Insecta</taxon>
        <taxon>Pterygota</taxon>
        <taxon>Neoptera</taxon>
        <taxon>Endopterygota</taxon>
        <taxon>Coleoptera</taxon>
        <taxon>Polyphaga</taxon>
        <taxon>Cucujiformia</taxon>
        <taxon>Chrysomeloidea</taxon>
        <taxon>Chrysomelidae</taxon>
        <taxon>Bruchinae</taxon>
        <taxon>Bruchini</taxon>
        <taxon>Acanthoscelides</taxon>
    </lineage>
</organism>
<evidence type="ECO:0000313" key="1">
    <source>
        <dbReference type="EMBL" id="CAH1985884.1"/>
    </source>
</evidence>
<dbReference type="EMBL" id="CAKOFQ010006987">
    <property type="protein sequence ID" value="CAH1985884.1"/>
    <property type="molecule type" value="Genomic_DNA"/>
</dbReference>
<proteinExistence type="predicted"/>
<keyword evidence="2" id="KW-1185">Reference proteome</keyword>
<protein>
    <submittedName>
        <fullName evidence="1">Uncharacterized protein</fullName>
    </submittedName>
</protein>
<name>A0A9P0L5L0_ACAOB</name>
<reference evidence="1" key="1">
    <citation type="submission" date="2022-03" db="EMBL/GenBank/DDBJ databases">
        <authorList>
            <person name="Sayadi A."/>
        </authorList>
    </citation>
    <scope>NUCLEOTIDE SEQUENCE</scope>
</reference>
<evidence type="ECO:0000313" key="2">
    <source>
        <dbReference type="Proteomes" id="UP001152888"/>
    </source>
</evidence>
<dbReference type="AlphaFoldDB" id="A0A9P0L5L0"/>
<comment type="caution">
    <text evidence="1">The sequence shown here is derived from an EMBL/GenBank/DDBJ whole genome shotgun (WGS) entry which is preliminary data.</text>
</comment>
<sequence length="71" mass="7774">MLKVETDRSFGFGFGFGQVSAKKPVSVEVPVSAANWAKLSAWPTHTIVRSRDMSGCSRAIASYPYAFHHVT</sequence>
<gene>
    <name evidence="1" type="ORF">ACAOBT_LOCUS16922</name>
</gene>
<dbReference type="Proteomes" id="UP001152888">
    <property type="component" value="Unassembled WGS sequence"/>
</dbReference>